<dbReference type="eggNOG" id="COG1514">
    <property type="taxonomic scope" value="Bacteria"/>
</dbReference>
<dbReference type="InterPro" id="IPR009097">
    <property type="entry name" value="Cyclic_Pdiesterase"/>
</dbReference>
<dbReference type="AlphaFoldDB" id="F6EHY4"/>
<dbReference type="Proteomes" id="UP000009235">
    <property type="component" value="Chromosome"/>
</dbReference>
<evidence type="ECO:0000313" key="2">
    <source>
        <dbReference type="Proteomes" id="UP000009235"/>
    </source>
</evidence>
<evidence type="ECO:0000313" key="1">
    <source>
        <dbReference type="EMBL" id="AEF39933.1"/>
    </source>
</evidence>
<dbReference type="STRING" id="443218.AS9A_1481"/>
<organism evidence="1 2">
    <name type="scientific">Hoyosella subflava (strain DSM 45089 / JCM 17490 / NBRC 109087 / DQS3-9A1)</name>
    <name type="common">Amycolicicoccus subflavus</name>
    <dbReference type="NCBI Taxonomy" id="443218"/>
    <lineage>
        <taxon>Bacteria</taxon>
        <taxon>Bacillati</taxon>
        <taxon>Actinomycetota</taxon>
        <taxon>Actinomycetes</taxon>
        <taxon>Mycobacteriales</taxon>
        <taxon>Hoyosellaceae</taxon>
        <taxon>Hoyosella</taxon>
    </lineage>
</organism>
<dbReference type="KEGG" id="asd:AS9A_1481"/>
<name>F6EHY4_HOYSD</name>
<dbReference type="EMBL" id="CP002786">
    <property type="protein sequence ID" value="AEF39933.1"/>
    <property type="molecule type" value="Genomic_DNA"/>
</dbReference>
<proteinExistence type="predicted"/>
<protein>
    <recommendedName>
        <fullName evidence="3">2'-5' RNA ligase family protein</fullName>
    </recommendedName>
</protein>
<dbReference type="HOGENOM" id="CLU_094015_2_0_11"/>
<dbReference type="Pfam" id="PF13563">
    <property type="entry name" value="2_5_RNA_ligase2"/>
    <property type="match status" value="1"/>
</dbReference>
<keyword evidence="2" id="KW-1185">Reference proteome</keyword>
<sequence>MMMVQSVELLLNEELEEAIREQWRTLNEAGLPCQPLRARPHVTIGVAHEIYPRIEKRIPDALGDFPLSVRVGGLLVFGDRRMVLARAVTTSAVLLAKHERVAGLLRECPGKPGHMEPGQWTPHITLARKMTPEQAGSALALVATRKDLAGQFIGARRWDGTARRETIIVPGDR</sequence>
<gene>
    <name evidence="1" type="ordered locus">AS9A_1481</name>
</gene>
<dbReference type="Gene3D" id="3.90.1140.10">
    <property type="entry name" value="Cyclic phosphodiesterase"/>
    <property type="match status" value="1"/>
</dbReference>
<accession>F6EHY4</accession>
<reference evidence="1 2" key="1">
    <citation type="journal article" date="2011" name="J. Bacteriol.">
        <title>Complete genome sequence of Amycolicicoccus subflavus DQS3-9A1T, an actinomycete isolated from crude oil-polluted soil.</title>
        <authorList>
            <person name="Cai M."/>
            <person name="Chen W.M."/>
            <person name="Nie Y."/>
            <person name="Chi C.Q."/>
            <person name="Wang Y.N."/>
            <person name="Tang Y.Q."/>
            <person name="Li G.Y."/>
            <person name="Wu X.L."/>
        </authorList>
    </citation>
    <scope>NUCLEOTIDE SEQUENCE [LARGE SCALE GENOMIC DNA]</scope>
    <source>
        <strain evidence="2">DSM 45089 / DQS3-9A1</strain>
    </source>
</reference>
<dbReference type="SUPFAM" id="SSF55144">
    <property type="entry name" value="LigT-like"/>
    <property type="match status" value="1"/>
</dbReference>
<evidence type="ECO:0008006" key="3">
    <source>
        <dbReference type="Google" id="ProtNLM"/>
    </source>
</evidence>